<evidence type="ECO:0000256" key="1">
    <source>
        <dbReference type="SAM" id="MobiDB-lite"/>
    </source>
</evidence>
<protein>
    <recommendedName>
        <fullName evidence="4">Radical SAM family protein</fullName>
    </recommendedName>
</protein>
<dbReference type="OrthoDB" id="9785699at2"/>
<dbReference type="RefSeq" id="WP_132575005.1">
    <property type="nucleotide sequence ID" value="NZ_CBCSGL010000099.1"/>
</dbReference>
<dbReference type="Proteomes" id="UP000295110">
    <property type="component" value="Unassembled WGS sequence"/>
</dbReference>
<accession>A0A4R3UGM1</accession>
<evidence type="ECO:0008006" key="4">
    <source>
        <dbReference type="Google" id="ProtNLM"/>
    </source>
</evidence>
<organism evidence="2 3">
    <name type="scientific">Roseateles saccharophilus</name>
    <name type="common">Pseudomonas saccharophila</name>
    <dbReference type="NCBI Taxonomy" id="304"/>
    <lineage>
        <taxon>Bacteria</taxon>
        <taxon>Pseudomonadati</taxon>
        <taxon>Pseudomonadota</taxon>
        <taxon>Betaproteobacteria</taxon>
        <taxon>Burkholderiales</taxon>
        <taxon>Sphaerotilaceae</taxon>
        <taxon>Roseateles</taxon>
    </lineage>
</organism>
<comment type="caution">
    <text evidence="2">The sequence shown here is derived from an EMBL/GenBank/DDBJ whole genome shotgun (WGS) entry which is preliminary data.</text>
</comment>
<sequence>MPPTPTRIAPAQPSLVPLDSIKGRGSAGAMPHRFAQDQREQYDDGWGTLDQQAAEERLAPATQVIEEQAKKIVTSNQSPDIAFDYSINPYRGCEHVI</sequence>
<evidence type="ECO:0000313" key="3">
    <source>
        <dbReference type="Proteomes" id="UP000295110"/>
    </source>
</evidence>
<name>A0A4R3UGM1_ROSSA</name>
<evidence type="ECO:0000313" key="2">
    <source>
        <dbReference type="EMBL" id="TCU90655.1"/>
    </source>
</evidence>
<dbReference type="AlphaFoldDB" id="A0A4R3UGM1"/>
<dbReference type="EMBL" id="SMBU01000030">
    <property type="protein sequence ID" value="TCU90655.1"/>
    <property type="molecule type" value="Genomic_DNA"/>
</dbReference>
<keyword evidence="3" id="KW-1185">Reference proteome</keyword>
<gene>
    <name evidence="2" type="ORF">EV671_10303</name>
</gene>
<feature type="region of interest" description="Disordered" evidence="1">
    <location>
        <begin position="1"/>
        <end position="31"/>
    </location>
</feature>
<proteinExistence type="predicted"/>
<reference evidence="2 3" key="1">
    <citation type="submission" date="2019-03" db="EMBL/GenBank/DDBJ databases">
        <title>Genomic Encyclopedia of Type Strains, Phase IV (KMG-IV): sequencing the most valuable type-strain genomes for metagenomic binning, comparative biology and taxonomic classification.</title>
        <authorList>
            <person name="Goeker M."/>
        </authorList>
    </citation>
    <scope>NUCLEOTIDE SEQUENCE [LARGE SCALE GENOMIC DNA]</scope>
    <source>
        <strain evidence="2 3">DSM 654</strain>
    </source>
</reference>